<dbReference type="EMBL" id="SHKP01000004">
    <property type="protein sequence ID" value="RZU02637.1"/>
    <property type="molecule type" value="Genomic_DNA"/>
</dbReference>
<sequence>MKPACLKFLSVAAIALAASAASATDVGVSVQIGQPGFYGRIDLGNAYPQPQLLYPQPVIVHRVVGVRPEPVYLHVPPGHARKWRKHCGAYNACGQKVYFVQDTWYNDVYVPEYRHRHGKGHDKGHGKSGKGHGKNHKHDD</sequence>
<keyword evidence="2" id="KW-0732">Signal</keyword>
<evidence type="ECO:0000256" key="1">
    <source>
        <dbReference type="SAM" id="MobiDB-lite"/>
    </source>
</evidence>
<reference evidence="3 4" key="1">
    <citation type="submission" date="2019-02" db="EMBL/GenBank/DDBJ databases">
        <title>Genomic Encyclopedia of Type Strains, Phase IV (KMG-IV): sequencing the most valuable type-strain genomes for metagenomic binning, comparative biology and taxonomic classification.</title>
        <authorList>
            <person name="Goeker M."/>
        </authorList>
    </citation>
    <scope>NUCLEOTIDE SEQUENCE [LARGE SCALE GENOMIC DNA]</scope>
    <source>
        <strain evidence="3 4">DSM 19570</strain>
    </source>
</reference>
<feature type="signal peptide" evidence="2">
    <location>
        <begin position="1"/>
        <end position="23"/>
    </location>
</feature>
<protein>
    <submittedName>
        <fullName evidence="3">Uncharacterized protein</fullName>
    </submittedName>
</protein>
<evidence type="ECO:0000313" key="3">
    <source>
        <dbReference type="EMBL" id="RZU02637.1"/>
    </source>
</evidence>
<proteinExistence type="predicted"/>
<evidence type="ECO:0000256" key="2">
    <source>
        <dbReference type="SAM" id="SignalP"/>
    </source>
</evidence>
<dbReference type="AlphaFoldDB" id="A0A4Q7W0E3"/>
<gene>
    <name evidence="3" type="ORF">EV670_0665</name>
</gene>
<feature type="chain" id="PRO_5020866922" evidence="2">
    <location>
        <begin position="24"/>
        <end position="140"/>
    </location>
</feature>
<keyword evidence="4" id="KW-1185">Reference proteome</keyword>
<dbReference type="OrthoDB" id="8536851at2"/>
<organism evidence="3 4">
    <name type="scientific">Rivibacter subsaxonicus</name>
    <dbReference type="NCBI Taxonomy" id="457575"/>
    <lineage>
        <taxon>Bacteria</taxon>
        <taxon>Pseudomonadati</taxon>
        <taxon>Pseudomonadota</taxon>
        <taxon>Betaproteobacteria</taxon>
        <taxon>Burkholderiales</taxon>
        <taxon>Rivibacter</taxon>
    </lineage>
</organism>
<dbReference type="RefSeq" id="WP_130430381.1">
    <property type="nucleotide sequence ID" value="NZ_SHKP01000004.1"/>
</dbReference>
<comment type="caution">
    <text evidence="3">The sequence shown here is derived from an EMBL/GenBank/DDBJ whole genome shotgun (WGS) entry which is preliminary data.</text>
</comment>
<accession>A0A4Q7W0E3</accession>
<dbReference type="Proteomes" id="UP000293671">
    <property type="component" value="Unassembled WGS sequence"/>
</dbReference>
<feature type="region of interest" description="Disordered" evidence="1">
    <location>
        <begin position="116"/>
        <end position="140"/>
    </location>
</feature>
<evidence type="ECO:0000313" key="4">
    <source>
        <dbReference type="Proteomes" id="UP000293671"/>
    </source>
</evidence>
<name>A0A4Q7W0E3_9BURK</name>